<dbReference type="SUPFAM" id="SSF53448">
    <property type="entry name" value="Nucleotide-diphospho-sugar transferases"/>
    <property type="match status" value="1"/>
</dbReference>
<dbReference type="InterPro" id="IPR029044">
    <property type="entry name" value="Nucleotide-diphossugar_trans"/>
</dbReference>
<keyword evidence="2" id="KW-0614">Plasmid</keyword>
<keyword evidence="2" id="KW-0808">Transferase</keyword>
<dbReference type="GO" id="GO:0016757">
    <property type="term" value="F:glycosyltransferase activity"/>
    <property type="evidence" value="ECO:0007669"/>
    <property type="project" value="UniProtKB-KW"/>
</dbReference>
<feature type="domain" description="Glycosyltransferase 2-like" evidence="1">
    <location>
        <begin position="56"/>
        <end position="176"/>
    </location>
</feature>
<name>A0AAU8APQ0_9RHOB</name>
<keyword evidence="2" id="KW-0328">Glycosyltransferase</keyword>
<dbReference type="PANTHER" id="PTHR43179:SF7">
    <property type="entry name" value="RHAMNOSYLTRANSFERASE WBBL"/>
    <property type="match status" value="1"/>
</dbReference>
<dbReference type="RefSeq" id="WP_353475851.1">
    <property type="nucleotide sequence ID" value="NZ_CP123386.1"/>
</dbReference>
<sequence length="366" mass="40194">MAHHPGASVAEPVAREVYPAGRGSAPAAGPEGVPAPKPLRLWSAGDAARLGTPEVTIIMVSYNTRALTLRAIETLLAAGGDVLAEVLVCDNASGDGSAEAIRQRFPQIETIASPENLGFARANNVVGALAHGEMLLLLNPDTETYDNAVANLLDFARAHPQGGIYGGRTVFPDGSLNPASCCNRISVRSQFCRALYLDKLFPRSGFFNAEAIGNWKRDTEREVDVIVGCFLMIPKALWDRLGGFDLKYFMYGEEADLCHRARALGYRPMVTPKATIMHLVGASSNVRAEKILLVGQARATLIREHWASWKVPVGLFLLWLWSAVRFSLYRLRALIAGNPDLPGKLTWDRVWSERKRWLKGYQEIQD</sequence>
<dbReference type="InterPro" id="IPR001173">
    <property type="entry name" value="Glyco_trans_2-like"/>
</dbReference>
<dbReference type="EMBL" id="CP123386">
    <property type="protein sequence ID" value="XCC96960.1"/>
    <property type="molecule type" value="Genomic_DNA"/>
</dbReference>
<dbReference type="PANTHER" id="PTHR43179">
    <property type="entry name" value="RHAMNOSYLTRANSFERASE WBBL"/>
    <property type="match status" value="1"/>
</dbReference>
<geneLocation type="plasmid" evidence="2">
    <name>unnamed1</name>
</geneLocation>
<gene>
    <name evidence="2" type="ORF">PVT71_23005</name>
</gene>
<evidence type="ECO:0000259" key="1">
    <source>
        <dbReference type="Pfam" id="PF00535"/>
    </source>
</evidence>
<dbReference type="Pfam" id="PF00535">
    <property type="entry name" value="Glycos_transf_2"/>
    <property type="match status" value="1"/>
</dbReference>
<reference evidence="2" key="1">
    <citation type="submission" date="2023-02" db="EMBL/GenBank/DDBJ databases">
        <title>Description and genomic characterization of Salipiger bruguierae sp. nov., isolated from the sediment of mangrove plant Bruguiera sexangula.</title>
        <authorList>
            <person name="Long M."/>
        </authorList>
    </citation>
    <scope>NUCLEOTIDE SEQUENCE</scope>
    <source>
        <strain evidence="2">H15</strain>
        <plasmid evidence="2">unnamed1</plasmid>
    </source>
</reference>
<dbReference type="EC" id="2.4.-.-" evidence="2"/>
<accession>A0AAU8APQ0</accession>
<protein>
    <submittedName>
        <fullName evidence="2">Glycosyltransferase family 2 protein</fullName>
        <ecNumber evidence="2">2.4.-.-</ecNumber>
    </submittedName>
</protein>
<evidence type="ECO:0000313" key="2">
    <source>
        <dbReference type="EMBL" id="XCC96960.1"/>
    </source>
</evidence>
<dbReference type="CDD" id="cd04186">
    <property type="entry name" value="GT_2_like_c"/>
    <property type="match status" value="1"/>
</dbReference>
<organism evidence="2">
    <name type="scientific">Alloyangia sp. H15</name>
    <dbReference type="NCBI Taxonomy" id="3029062"/>
    <lineage>
        <taxon>Bacteria</taxon>
        <taxon>Pseudomonadati</taxon>
        <taxon>Pseudomonadota</taxon>
        <taxon>Alphaproteobacteria</taxon>
        <taxon>Rhodobacterales</taxon>
        <taxon>Roseobacteraceae</taxon>
        <taxon>Alloyangia</taxon>
    </lineage>
</organism>
<dbReference type="AlphaFoldDB" id="A0AAU8APQ0"/>
<proteinExistence type="predicted"/>
<dbReference type="Gene3D" id="3.90.550.10">
    <property type="entry name" value="Spore Coat Polysaccharide Biosynthesis Protein SpsA, Chain A"/>
    <property type="match status" value="1"/>
</dbReference>